<feature type="region of interest" description="Disordered" evidence="5">
    <location>
        <begin position="589"/>
        <end position="627"/>
    </location>
</feature>
<dbReference type="PROSITE" id="PS50850">
    <property type="entry name" value="MFS"/>
    <property type="match status" value="1"/>
</dbReference>
<dbReference type="PANTHER" id="PTHR24064">
    <property type="entry name" value="SOLUTE CARRIER FAMILY 22 MEMBER"/>
    <property type="match status" value="1"/>
</dbReference>
<dbReference type="AlphaFoldDB" id="A0A7J8H7G2"/>
<organism evidence="8 9">
    <name type="scientific">Rousettus aegyptiacus</name>
    <name type="common">Egyptian fruit bat</name>
    <name type="synonym">Pteropus aegyptiacus</name>
    <dbReference type="NCBI Taxonomy" id="9407"/>
    <lineage>
        <taxon>Eukaryota</taxon>
        <taxon>Metazoa</taxon>
        <taxon>Chordata</taxon>
        <taxon>Craniata</taxon>
        <taxon>Vertebrata</taxon>
        <taxon>Euteleostomi</taxon>
        <taxon>Mammalia</taxon>
        <taxon>Eutheria</taxon>
        <taxon>Laurasiatheria</taxon>
        <taxon>Chiroptera</taxon>
        <taxon>Yinpterochiroptera</taxon>
        <taxon>Pteropodoidea</taxon>
        <taxon>Pteropodidae</taxon>
        <taxon>Rousettinae</taxon>
        <taxon>Rousettus</taxon>
    </lineage>
</organism>
<feature type="transmembrane region" description="Helical" evidence="6">
    <location>
        <begin position="407"/>
        <end position="429"/>
    </location>
</feature>
<feature type="domain" description="Major facilitator superfamily (MFS) profile" evidence="7">
    <location>
        <begin position="102"/>
        <end position="582"/>
    </location>
</feature>
<reference evidence="8 9" key="1">
    <citation type="journal article" date="2020" name="Nature">
        <title>Six reference-quality genomes reveal evolution of bat adaptations.</title>
        <authorList>
            <person name="Jebb D."/>
            <person name="Huang Z."/>
            <person name="Pippel M."/>
            <person name="Hughes G.M."/>
            <person name="Lavrichenko K."/>
            <person name="Devanna P."/>
            <person name="Winkler S."/>
            <person name="Jermiin L.S."/>
            <person name="Skirmuntt E.C."/>
            <person name="Katzourakis A."/>
            <person name="Burkitt-Gray L."/>
            <person name="Ray D.A."/>
            <person name="Sullivan K.A.M."/>
            <person name="Roscito J.G."/>
            <person name="Kirilenko B.M."/>
            <person name="Davalos L.M."/>
            <person name="Corthals A.P."/>
            <person name="Power M.L."/>
            <person name="Jones G."/>
            <person name="Ransome R.D."/>
            <person name="Dechmann D.K.N."/>
            <person name="Locatelli A.G."/>
            <person name="Puechmaille S.J."/>
            <person name="Fedrigo O."/>
            <person name="Jarvis E.D."/>
            <person name="Hiller M."/>
            <person name="Vernes S.C."/>
            <person name="Myers E.W."/>
            <person name="Teeling E.C."/>
        </authorList>
    </citation>
    <scope>NUCLEOTIDE SEQUENCE [LARGE SCALE GENOMIC DNA]</scope>
    <source>
        <strain evidence="8">MRouAeg1</strain>
        <tissue evidence="8">Muscle</tissue>
    </source>
</reference>
<keyword evidence="3 6" id="KW-1133">Transmembrane helix</keyword>
<dbReference type="GO" id="GO:0016020">
    <property type="term" value="C:membrane"/>
    <property type="evidence" value="ECO:0007669"/>
    <property type="project" value="InterPro"/>
</dbReference>
<protein>
    <submittedName>
        <fullName evidence="8">Solute carrier family 22 member 8</fullName>
    </submittedName>
</protein>
<dbReference type="InterPro" id="IPR020846">
    <property type="entry name" value="MFS_dom"/>
</dbReference>
<comment type="subcellular location">
    <subcellularLocation>
        <location evidence="1">Endomembrane system</location>
        <topology evidence="1">Multi-pass membrane protein</topology>
    </subcellularLocation>
</comment>
<evidence type="ECO:0000256" key="3">
    <source>
        <dbReference type="ARBA" id="ARBA00022989"/>
    </source>
</evidence>
<keyword evidence="9" id="KW-1185">Reference proteome</keyword>
<name>A0A7J8H7G2_ROUAE</name>
<evidence type="ECO:0000256" key="5">
    <source>
        <dbReference type="SAM" id="MobiDB-lite"/>
    </source>
</evidence>
<feature type="transmembrane region" description="Helical" evidence="6">
    <location>
        <begin position="469"/>
        <end position="488"/>
    </location>
</feature>
<accession>A0A7J8H7G2</accession>
<feature type="transmembrane region" description="Helical" evidence="6">
    <location>
        <begin position="494"/>
        <end position="517"/>
    </location>
</feature>
<feature type="compositionally biased region" description="Basic and acidic residues" evidence="5">
    <location>
        <begin position="590"/>
        <end position="612"/>
    </location>
</feature>
<dbReference type="GO" id="GO:0022857">
    <property type="term" value="F:transmembrane transporter activity"/>
    <property type="evidence" value="ECO:0007669"/>
    <property type="project" value="InterPro"/>
</dbReference>
<evidence type="ECO:0000256" key="6">
    <source>
        <dbReference type="SAM" id="Phobius"/>
    </source>
</evidence>
<feature type="transmembrane region" description="Helical" evidence="6">
    <location>
        <begin position="441"/>
        <end position="462"/>
    </location>
</feature>
<keyword evidence="2 6" id="KW-0812">Transmembrane</keyword>
<dbReference type="GO" id="GO:0012505">
    <property type="term" value="C:endomembrane system"/>
    <property type="evidence" value="ECO:0007669"/>
    <property type="project" value="UniProtKB-SubCell"/>
</dbReference>
<dbReference type="Gene3D" id="1.20.1250.20">
    <property type="entry name" value="MFS general substrate transporter like domains"/>
    <property type="match status" value="1"/>
</dbReference>
<feature type="transmembrane region" description="Helical" evidence="6">
    <location>
        <begin position="262"/>
        <end position="282"/>
    </location>
</feature>
<dbReference type="Pfam" id="PF00083">
    <property type="entry name" value="Sugar_tr"/>
    <property type="match status" value="1"/>
</dbReference>
<dbReference type="EMBL" id="JACASE010000005">
    <property type="protein sequence ID" value="KAF6467789.1"/>
    <property type="molecule type" value="Genomic_DNA"/>
</dbReference>
<evidence type="ECO:0000256" key="2">
    <source>
        <dbReference type="ARBA" id="ARBA00022692"/>
    </source>
</evidence>
<comment type="caution">
    <text evidence="8">The sequence shown here is derived from an EMBL/GenBank/DDBJ whole genome shotgun (WGS) entry which is preliminary data.</text>
</comment>
<sequence length="627" mass="69165">MGPQLSPWWSLILKRKSNISPGKRLRPYVSPPGVGANTACWSRAAQLQQPPDLGTERALLSPRPPDPPEGAQPSHQLWLILPGAMTFSTLMDSVVSKGPFQFIVMTLLGLPILGMANHNLLQIFTAITPSYHCRPPPNASAGPWVLPMGLNGKPERCLRFVYPPNASLPNDTHRATEPCLDGWVYNISARSSIVTEWDLVCESNKLKEMAQSVYMAGTLVGGIVLGDLSDRFGRKPILSCSYLLLAASGSGAAFSPTLSTYMVLRFLCGASISGVTLSTVILNVEWMSIQMRAIMATAIGYFYSFGQFILPGLAYIIPQWRWLQLTVSAPFFAFFLLSWWVPESIRWMVLSGKTPKALKILQWVAALNGKKKEGEKIRPEELIHNLQKEISLANVKYSIVDLFRIPILCRVTFCLMLAWFSTGFAYYSLALSVGEFGFNLYLLQLVFGGVDIPAKFVSILSMTYLGRHITLATTLVLAGGSILALIFVPSDFLTLRTVLAVFGKGCLSSSFTCLFLYTSELYPTVLRQTGMGIGNVFSRIGSMTAPLVKITEELHPFAPNIIFGTATFLGGSAAFFLPETLNQPLPETIEDMKNWSRQKKEPRQEPEEEKTSQRIPLQTCRGDLGPS</sequence>
<feature type="transmembrane region" description="Helical" evidence="6">
    <location>
        <begin position="237"/>
        <end position="256"/>
    </location>
</feature>
<feature type="transmembrane region" description="Helical" evidence="6">
    <location>
        <begin position="322"/>
        <end position="341"/>
    </location>
</feature>
<evidence type="ECO:0000256" key="4">
    <source>
        <dbReference type="ARBA" id="ARBA00023136"/>
    </source>
</evidence>
<evidence type="ECO:0000313" key="9">
    <source>
        <dbReference type="Proteomes" id="UP000593571"/>
    </source>
</evidence>
<evidence type="ECO:0000256" key="1">
    <source>
        <dbReference type="ARBA" id="ARBA00004127"/>
    </source>
</evidence>
<dbReference type="Proteomes" id="UP000593571">
    <property type="component" value="Unassembled WGS sequence"/>
</dbReference>
<evidence type="ECO:0000259" key="7">
    <source>
        <dbReference type="PROSITE" id="PS50850"/>
    </source>
</evidence>
<dbReference type="InterPro" id="IPR036259">
    <property type="entry name" value="MFS_trans_sf"/>
</dbReference>
<dbReference type="InterPro" id="IPR005828">
    <property type="entry name" value="MFS_sugar_transport-like"/>
</dbReference>
<keyword evidence="4 6" id="KW-0472">Membrane</keyword>
<dbReference type="InterPro" id="IPR005829">
    <property type="entry name" value="Sugar_transporter_CS"/>
</dbReference>
<proteinExistence type="predicted"/>
<dbReference type="PROSITE" id="PS00216">
    <property type="entry name" value="SUGAR_TRANSPORT_1"/>
    <property type="match status" value="1"/>
</dbReference>
<gene>
    <name evidence="8" type="ORF">HJG63_017736</name>
</gene>
<dbReference type="SUPFAM" id="SSF103473">
    <property type="entry name" value="MFS general substrate transporter"/>
    <property type="match status" value="1"/>
</dbReference>
<feature type="region of interest" description="Disordered" evidence="5">
    <location>
        <begin position="54"/>
        <end position="74"/>
    </location>
</feature>
<dbReference type="FunFam" id="1.20.1250.20:FF:000023">
    <property type="entry name" value="Solute carrier family 22 member 6"/>
    <property type="match status" value="1"/>
</dbReference>
<evidence type="ECO:0000313" key="8">
    <source>
        <dbReference type="EMBL" id="KAF6467789.1"/>
    </source>
</evidence>
<feature type="transmembrane region" description="Helical" evidence="6">
    <location>
        <begin position="294"/>
        <end position="316"/>
    </location>
</feature>